<evidence type="ECO:0000256" key="1">
    <source>
        <dbReference type="SAM" id="MobiDB-lite"/>
    </source>
</evidence>
<proteinExistence type="predicted"/>
<dbReference type="AlphaFoldDB" id="A0A267EZC9"/>
<keyword evidence="3" id="KW-1185">Reference proteome</keyword>
<comment type="caution">
    <text evidence="2">The sequence shown here is derived from an EMBL/GenBank/DDBJ whole genome shotgun (WGS) entry which is preliminary data.</text>
</comment>
<name>A0A267EZC9_9PLAT</name>
<organism evidence="2 3">
    <name type="scientific">Macrostomum lignano</name>
    <dbReference type="NCBI Taxonomy" id="282301"/>
    <lineage>
        <taxon>Eukaryota</taxon>
        <taxon>Metazoa</taxon>
        <taxon>Spiralia</taxon>
        <taxon>Lophotrochozoa</taxon>
        <taxon>Platyhelminthes</taxon>
        <taxon>Rhabditophora</taxon>
        <taxon>Macrostomorpha</taxon>
        <taxon>Macrostomida</taxon>
        <taxon>Macrostomidae</taxon>
        <taxon>Macrostomum</taxon>
    </lineage>
</organism>
<accession>A0A267EZC9</accession>
<feature type="compositionally biased region" description="Low complexity" evidence="1">
    <location>
        <begin position="96"/>
        <end position="120"/>
    </location>
</feature>
<dbReference type="Proteomes" id="UP000215902">
    <property type="component" value="Unassembled WGS sequence"/>
</dbReference>
<gene>
    <name evidence="2" type="ORF">BOX15_Mlig022690g1</name>
</gene>
<feature type="region of interest" description="Disordered" evidence="1">
    <location>
        <begin position="61"/>
        <end position="140"/>
    </location>
</feature>
<evidence type="ECO:0000313" key="3">
    <source>
        <dbReference type="Proteomes" id="UP000215902"/>
    </source>
</evidence>
<reference evidence="2 3" key="1">
    <citation type="submission" date="2017-06" db="EMBL/GenBank/DDBJ databases">
        <title>A platform for efficient transgenesis in Macrostomum lignano, a flatworm model organism for stem cell research.</title>
        <authorList>
            <person name="Berezikov E."/>
        </authorList>
    </citation>
    <scope>NUCLEOTIDE SEQUENCE [LARGE SCALE GENOMIC DNA]</scope>
    <source>
        <strain evidence="2">DV1</strain>
        <tissue evidence="2">Whole organism</tissue>
    </source>
</reference>
<protein>
    <submittedName>
        <fullName evidence="2">Uncharacterized protein</fullName>
    </submittedName>
</protein>
<sequence>MTDKYFPIGPILSSQLCFTNHVESASSARQQQSAPKAVNEGNSEAFTSSLWSSQPLINHSLWSKATPPARAKDRTEEGTNGSSRAKASRVATRNWPSKAANAASKQSENSSASPSSMESSTRTEVDQQQPLALSPLESKSEQLARRRFADSLRRLVNSAGGASNFLNLLLTEKLEPGGASTDQSSIGLGDRREAIEEANEASPVEALQRCSTILSRMPEAQRALRQLYSQAAADCIALSASAPSLQVEADHVVWLQFRRVLESNATVNLGVRNFVSSVRSGECVLFHRDTDEDTIVESLFPDYKYLIVSRGAEQTALMLPELFEVRSKTSERINHFHKTAGSDDCKVVEVDAPKVEVRKELRDLEARKLHIVTKDLIDELYEFYRQEMLSGVRATTGTAHVPNYDDSQE</sequence>
<evidence type="ECO:0000313" key="2">
    <source>
        <dbReference type="EMBL" id="PAA66851.1"/>
    </source>
</evidence>
<dbReference type="EMBL" id="NIVC01001524">
    <property type="protein sequence ID" value="PAA66851.1"/>
    <property type="molecule type" value="Genomic_DNA"/>
</dbReference>